<organism evidence="8 9">
    <name type="scientific">Anser brachyrhynchus</name>
    <name type="common">Pink-footed goose</name>
    <dbReference type="NCBI Taxonomy" id="132585"/>
    <lineage>
        <taxon>Eukaryota</taxon>
        <taxon>Metazoa</taxon>
        <taxon>Chordata</taxon>
        <taxon>Craniata</taxon>
        <taxon>Vertebrata</taxon>
        <taxon>Euteleostomi</taxon>
        <taxon>Archelosauria</taxon>
        <taxon>Archosauria</taxon>
        <taxon>Dinosauria</taxon>
        <taxon>Saurischia</taxon>
        <taxon>Theropoda</taxon>
        <taxon>Coelurosauria</taxon>
        <taxon>Aves</taxon>
        <taxon>Neognathae</taxon>
        <taxon>Galloanserae</taxon>
        <taxon>Anseriformes</taxon>
        <taxon>Anatidae</taxon>
        <taxon>Anserinae</taxon>
        <taxon>Anser</taxon>
    </lineage>
</organism>
<evidence type="ECO:0000256" key="1">
    <source>
        <dbReference type="ARBA" id="ARBA00004141"/>
    </source>
</evidence>
<accession>A0A8B9C4M2</accession>
<dbReference type="InterPro" id="IPR007277">
    <property type="entry name" value="Svp26/Tex261"/>
</dbReference>
<reference evidence="8" key="1">
    <citation type="submission" date="2025-08" db="UniProtKB">
        <authorList>
            <consortium name="Ensembl"/>
        </authorList>
    </citation>
    <scope>IDENTIFICATION</scope>
</reference>
<dbReference type="GO" id="GO:0043065">
    <property type="term" value="P:positive regulation of apoptotic process"/>
    <property type="evidence" value="ECO:0007669"/>
    <property type="project" value="Ensembl"/>
</dbReference>
<dbReference type="GO" id="GO:0097020">
    <property type="term" value="F:COPII receptor activity"/>
    <property type="evidence" value="ECO:0007669"/>
    <property type="project" value="InterPro"/>
</dbReference>
<protein>
    <recommendedName>
        <fullName evidence="3">Protein TEX261</fullName>
    </recommendedName>
</protein>
<sequence>MWFLYALSWLSLLLQVAFVTLAIAAGLYYLAELIEEYTVVTRRIIKYMIWFSTAVLVGLYLFEHFPGFMVGVGLFTNLVYFGLLQTFPFIVLTSSNFILSCVLVVLNHYLAFQYFAEEYYLFSEVLAYFTFCLWLIPFAFFVSLSAGENILPSTVQPGGERSSFPLVGGGNPSQILPKSFPKPGQKGTIQQRLPGEGQSEAALALCQLLGSWGCFALSWRPGALGGLSPHAPVSELGDLGCP</sequence>
<dbReference type="PANTHER" id="PTHR13144">
    <property type="entry name" value="TEX261 PROTEIN"/>
    <property type="match status" value="1"/>
</dbReference>
<evidence type="ECO:0000256" key="7">
    <source>
        <dbReference type="SAM" id="Phobius"/>
    </source>
</evidence>
<feature type="transmembrane region" description="Helical" evidence="7">
    <location>
        <begin position="43"/>
        <end position="62"/>
    </location>
</feature>
<gene>
    <name evidence="8" type="primary">TEX261</name>
</gene>
<keyword evidence="9" id="KW-1185">Reference proteome</keyword>
<keyword evidence="5 7" id="KW-1133">Transmembrane helix</keyword>
<evidence type="ECO:0000256" key="6">
    <source>
        <dbReference type="ARBA" id="ARBA00023136"/>
    </source>
</evidence>
<dbReference type="GO" id="GO:0006888">
    <property type="term" value="P:endoplasmic reticulum to Golgi vesicle-mediated transport"/>
    <property type="evidence" value="ECO:0007669"/>
    <property type="project" value="InterPro"/>
</dbReference>
<keyword evidence="4 7" id="KW-0812">Transmembrane</keyword>
<feature type="transmembrane region" description="Helical" evidence="7">
    <location>
        <begin position="6"/>
        <end position="31"/>
    </location>
</feature>
<evidence type="ECO:0000256" key="4">
    <source>
        <dbReference type="ARBA" id="ARBA00022692"/>
    </source>
</evidence>
<evidence type="ECO:0000256" key="5">
    <source>
        <dbReference type="ARBA" id="ARBA00022989"/>
    </source>
</evidence>
<keyword evidence="6 7" id="KW-0472">Membrane</keyword>
<dbReference type="PANTHER" id="PTHR13144:SF0">
    <property type="entry name" value="PROTEIN TEX261"/>
    <property type="match status" value="1"/>
</dbReference>
<evidence type="ECO:0000313" key="9">
    <source>
        <dbReference type="Proteomes" id="UP000694426"/>
    </source>
</evidence>
<comment type="similarity">
    <text evidence="2">Belongs to the SVP26 family.</text>
</comment>
<proteinExistence type="inferred from homology"/>
<dbReference type="GO" id="GO:0030134">
    <property type="term" value="C:COPII-coated ER to Golgi transport vesicle"/>
    <property type="evidence" value="ECO:0007669"/>
    <property type="project" value="TreeGrafter"/>
</dbReference>
<evidence type="ECO:0000256" key="3">
    <source>
        <dbReference type="ARBA" id="ARBA00017877"/>
    </source>
</evidence>
<dbReference type="Proteomes" id="UP000694426">
    <property type="component" value="Unplaced"/>
</dbReference>
<dbReference type="GO" id="GO:0000139">
    <property type="term" value="C:Golgi membrane"/>
    <property type="evidence" value="ECO:0007669"/>
    <property type="project" value="TreeGrafter"/>
</dbReference>
<reference evidence="8" key="2">
    <citation type="submission" date="2025-09" db="UniProtKB">
        <authorList>
            <consortium name="Ensembl"/>
        </authorList>
    </citation>
    <scope>IDENTIFICATION</scope>
</reference>
<dbReference type="GeneTree" id="ENSGT00390000010888"/>
<name>A0A8B9C4M2_9AVES</name>
<dbReference type="Pfam" id="PF04148">
    <property type="entry name" value="Erv26"/>
    <property type="match status" value="1"/>
</dbReference>
<dbReference type="AlphaFoldDB" id="A0A8B9C4M2"/>
<feature type="transmembrane region" description="Helical" evidence="7">
    <location>
        <begin position="128"/>
        <end position="147"/>
    </location>
</feature>
<comment type="subcellular location">
    <subcellularLocation>
        <location evidence="1">Membrane</location>
        <topology evidence="1">Multi-pass membrane protein</topology>
    </subcellularLocation>
</comment>
<evidence type="ECO:0000313" key="8">
    <source>
        <dbReference type="Ensembl" id="ENSABRP00000013687.1"/>
    </source>
</evidence>
<evidence type="ECO:0000256" key="2">
    <source>
        <dbReference type="ARBA" id="ARBA00008096"/>
    </source>
</evidence>
<dbReference type="GO" id="GO:0005789">
    <property type="term" value="C:endoplasmic reticulum membrane"/>
    <property type="evidence" value="ECO:0007669"/>
    <property type="project" value="TreeGrafter"/>
</dbReference>
<dbReference type="Ensembl" id="ENSABRT00000019540.1">
    <property type="protein sequence ID" value="ENSABRP00000013687.1"/>
    <property type="gene ID" value="ENSABRG00000012160.1"/>
</dbReference>